<evidence type="ECO:0000313" key="6">
    <source>
        <dbReference type="EMBL" id="TFK26254.1"/>
    </source>
</evidence>
<evidence type="ECO:0000256" key="2">
    <source>
        <dbReference type="ARBA" id="ARBA00022692"/>
    </source>
</evidence>
<evidence type="ECO:0000256" key="5">
    <source>
        <dbReference type="SAM" id="Phobius"/>
    </source>
</evidence>
<feature type="transmembrane region" description="Helical" evidence="5">
    <location>
        <begin position="93"/>
        <end position="116"/>
    </location>
</feature>
<organism evidence="6 7">
    <name type="scientific">Coprinopsis marcescibilis</name>
    <name type="common">Agaric fungus</name>
    <name type="synonym">Psathyrella marcescibilis</name>
    <dbReference type="NCBI Taxonomy" id="230819"/>
    <lineage>
        <taxon>Eukaryota</taxon>
        <taxon>Fungi</taxon>
        <taxon>Dikarya</taxon>
        <taxon>Basidiomycota</taxon>
        <taxon>Agaricomycotina</taxon>
        <taxon>Agaricomycetes</taxon>
        <taxon>Agaricomycetidae</taxon>
        <taxon>Agaricales</taxon>
        <taxon>Agaricineae</taxon>
        <taxon>Psathyrellaceae</taxon>
        <taxon>Coprinopsis</taxon>
    </lineage>
</organism>
<comment type="subcellular location">
    <subcellularLocation>
        <location evidence="1">Membrane</location>
        <topology evidence="1">Multi-pass membrane protein</topology>
    </subcellularLocation>
</comment>
<dbReference type="Pfam" id="PF04193">
    <property type="entry name" value="PQ-loop"/>
    <property type="match status" value="2"/>
</dbReference>
<keyword evidence="2 5" id="KW-0812">Transmembrane</keyword>
<dbReference type="InterPro" id="IPR006603">
    <property type="entry name" value="PQ-loop_rpt"/>
</dbReference>
<reference evidence="6 7" key="1">
    <citation type="journal article" date="2019" name="Nat. Ecol. Evol.">
        <title>Megaphylogeny resolves global patterns of mushroom evolution.</title>
        <authorList>
            <person name="Varga T."/>
            <person name="Krizsan K."/>
            <person name="Foldi C."/>
            <person name="Dima B."/>
            <person name="Sanchez-Garcia M."/>
            <person name="Sanchez-Ramirez S."/>
            <person name="Szollosi G.J."/>
            <person name="Szarkandi J.G."/>
            <person name="Papp V."/>
            <person name="Albert L."/>
            <person name="Andreopoulos W."/>
            <person name="Angelini C."/>
            <person name="Antonin V."/>
            <person name="Barry K.W."/>
            <person name="Bougher N.L."/>
            <person name="Buchanan P."/>
            <person name="Buyck B."/>
            <person name="Bense V."/>
            <person name="Catcheside P."/>
            <person name="Chovatia M."/>
            <person name="Cooper J."/>
            <person name="Damon W."/>
            <person name="Desjardin D."/>
            <person name="Finy P."/>
            <person name="Geml J."/>
            <person name="Haridas S."/>
            <person name="Hughes K."/>
            <person name="Justo A."/>
            <person name="Karasinski D."/>
            <person name="Kautmanova I."/>
            <person name="Kiss B."/>
            <person name="Kocsube S."/>
            <person name="Kotiranta H."/>
            <person name="LaButti K.M."/>
            <person name="Lechner B.E."/>
            <person name="Liimatainen K."/>
            <person name="Lipzen A."/>
            <person name="Lukacs Z."/>
            <person name="Mihaltcheva S."/>
            <person name="Morgado L.N."/>
            <person name="Niskanen T."/>
            <person name="Noordeloos M.E."/>
            <person name="Ohm R.A."/>
            <person name="Ortiz-Santana B."/>
            <person name="Ovrebo C."/>
            <person name="Racz N."/>
            <person name="Riley R."/>
            <person name="Savchenko A."/>
            <person name="Shiryaev A."/>
            <person name="Soop K."/>
            <person name="Spirin V."/>
            <person name="Szebenyi C."/>
            <person name="Tomsovsky M."/>
            <person name="Tulloss R.E."/>
            <person name="Uehling J."/>
            <person name="Grigoriev I.V."/>
            <person name="Vagvolgyi C."/>
            <person name="Papp T."/>
            <person name="Martin F.M."/>
            <person name="Miettinen O."/>
            <person name="Hibbett D.S."/>
            <person name="Nagy L.G."/>
        </authorList>
    </citation>
    <scope>NUCLEOTIDE SEQUENCE [LARGE SCALE GENOMIC DNA]</scope>
    <source>
        <strain evidence="6 7">CBS 121175</strain>
    </source>
</reference>
<dbReference type="InterPro" id="IPR051415">
    <property type="entry name" value="LAAT-1"/>
</dbReference>
<name>A0A5C3KZY8_COPMA</name>
<protein>
    <recommendedName>
        <fullName evidence="8">PQ-loop-domain-containing protein</fullName>
    </recommendedName>
</protein>
<dbReference type="Proteomes" id="UP000307440">
    <property type="component" value="Unassembled WGS sequence"/>
</dbReference>
<feature type="transmembrane region" description="Helical" evidence="5">
    <location>
        <begin position="128"/>
        <end position="148"/>
    </location>
</feature>
<dbReference type="GO" id="GO:0016020">
    <property type="term" value="C:membrane"/>
    <property type="evidence" value="ECO:0007669"/>
    <property type="project" value="UniProtKB-SubCell"/>
</dbReference>
<dbReference type="EMBL" id="ML210177">
    <property type="protein sequence ID" value="TFK26254.1"/>
    <property type="molecule type" value="Genomic_DNA"/>
</dbReference>
<sequence length="209" mass="23274">MPQPNVIVENVFGILGQIIPQIWKSWRQKSTVGLSDMLMLLWAISGIFQGTYTVVRWINIPLIVQPQLFSLLAYISWGQQTVSILFSRRSKKVAVLMTLGVVVASGVVELILIMVTRPLKEHSKNVATTVYGVISSILLAVALFPQYWEIYKLKAVIGISLVFISIDILGGVFNDLSLVFKEEFDVVASIQYSVVVVSQPFHVSFIMGT</sequence>
<evidence type="ECO:0000256" key="1">
    <source>
        <dbReference type="ARBA" id="ARBA00004141"/>
    </source>
</evidence>
<keyword evidence="3 5" id="KW-1133">Transmembrane helix</keyword>
<keyword evidence="7" id="KW-1185">Reference proteome</keyword>
<evidence type="ECO:0000313" key="7">
    <source>
        <dbReference type="Proteomes" id="UP000307440"/>
    </source>
</evidence>
<feature type="transmembrane region" description="Helical" evidence="5">
    <location>
        <begin position="155"/>
        <end position="173"/>
    </location>
</feature>
<dbReference type="PANTHER" id="PTHR16201">
    <property type="entry name" value="SEVEN TRANSMEMBRANE PROTEIN 1-RELATED"/>
    <property type="match status" value="1"/>
</dbReference>
<accession>A0A5C3KZY8</accession>
<feature type="transmembrane region" description="Helical" evidence="5">
    <location>
        <begin position="37"/>
        <end position="55"/>
    </location>
</feature>
<dbReference type="AlphaFoldDB" id="A0A5C3KZY8"/>
<dbReference type="PANTHER" id="PTHR16201:SF37">
    <property type="entry name" value="PQ-LOOP REPEAT-CONTAINING PROTEIN"/>
    <property type="match status" value="1"/>
</dbReference>
<dbReference type="SMART" id="SM00679">
    <property type="entry name" value="CTNS"/>
    <property type="match status" value="2"/>
</dbReference>
<evidence type="ECO:0000256" key="4">
    <source>
        <dbReference type="ARBA" id="ARBA00023136"/>
    </source>
</evidence>
<proteinExistence type="predicted"/>
<dbReference type="Gene3D" id="1.20.1280.290">
    <property type="match status" value="2"/>
</dbReference>
<evidence type="ECO:0000256" key="3">
    <source>
        <dbReference type="ARBA" id="ARBA00022989"/>
    </source>
</evidence>
<gene>
    <name evidence="6" type="ORF">FA15DRAFT_638117</name>
</gene>
<dbReference type="OrthoDB" id="407617at2759"/>
<evidence type="ECO:0008006" key="8">
    <source>
        <dbReference type="Google" id="ProtNLM"/>
    </source>
</evidence>
<keyword evidence="4 5" id="KW-0472">Membrane</keyword>